<gene>
    <name evidence="2" type="ORF">HJC23_003075</name>
</gene>
<proteinExistence type="predicted"/>
<dbReference type="AlphaFoldDB" id="A0ABD3PYZ9"/>
<dbReference type="Proteomes" id="UP001516023">
    <property type="component" value="Unassembled WGS sequence"/>
</dbReference>
<accession>A0ABD3PYZ9</accession>
<organism evidence="2 3">
    <name type="scientific">Cyclotella cryptica</name>
    <dbReference type="NCBI Taxonomy" id="29204"/>
    <lineage>
        <taxon>Eukaryota</taxon>
        <taxon>Sar</taxon>
        <taxon>Stramenopiles</taxon>
        <taxon>Ochrophyta</taxon>
        <taxon>Bacillariophyta</taxon>
        <taxon>Coscinodiscophyceae</taxon>
        <taxon>Thalassiosirophycidae</taxon>
        <taxon>Stephanodiscales</taxon>
        <taxon>Stephanodiscaceae</taxon>
        <taxon>Cyclotella</taxon>
    </lineage>
</organism>
<comment type="caution">
    <text evidence="2">The sequence shown here is derived from an EMBL/GenBank/DDBJ whole genome shotgun (WGS) entry which is preliminary data.</text>
</comment>
<sequence length="366" mass="41230">MQVSGWSASVVVDLVLDWSWIGFISGSKSHLVFVSARRTLLCLGLVRPFSVGFLSSRMMQFHIRLLVLIVGVSTTNTIDAFSSTSRHSKLSAARQRSKALLAKRSDESNNGSGGMGFGTNKKRSSPKQPKYTLVDKSYGQVKNELTQEENHAAMDDFFSTHGEWLPLFRSMSATNTLSLAHSFLSAQNHHDVTDVWDISTMENKRPWKLLPSKPTKVLVGYSYGCIQRPGGGYDLHFLEEGRRTIAVTRFHVLGEDGSDDGWEEQLFRTCWSEMGHLMSKDDVDTGSLILLPTNTFSQGNDDAQYEGNSFEYVKQFVERKLIRPIEWLGRSDDWEIVAMERGLVGVRLLYKLGEIPDLNEKHKPDD</sequence>
<evidence type="ECO:0000256" key="1">
    <source>
        <dbReference type="SAM" id="MobiDB-lite"/>
    </source>
</evidence>
<name>A0ABD3PYZ9_9STRA</name>
<evidence type="ECO:0000313" key="2">
    <source>
        <dbReference type="EMBL" id="KAL3793067.1"/>
    </source>
</evidence>
<dbReference type="EMBL" id="JABMIG020000095">
    <property type="protein sequence ID" value="KAL3793067.1"/>
    <property type="molecule type" value="Genomic_DNA"/>
</dbReference>
<evidence type="ECO:0000313" key="3">
    <source>
        <dbReference type="Proteomes" id="UP001516023"/>
    </source>
</evidence>
<protein>
    <submittedName>
        <fullName evidence="2">Uncharacterized protein</fullName>
    </submittedName>
</protein>
<reference evidence="2 3" key="1">
    <citation type="journal article" date="2020" name="G3 (Bethesda)">
        <title>Improved Reference Genome for Cyclotella cryptica CCMP332, a Model for Cell Wall Morphogenesis, Salinity Adaptation, and Lipid Production in Diatoms (Bacillariophyta).</title>
        <authorList>
            <person name="Roberts W.R."/>
            <person name="Downey K.M."/>
            <person name="Ruck E.C."/>
            <person name="Traller J.C."/>
            <person name="Alverson A.J."/>
        </authorList>
    </citation>
    <scope>NUCLEOTIDE SEQUENCE [LARGE SCALE GENOMIC DNA]</scope>
    <source>
        <strain evidence="2 3">CCMP332</strain>
    </source>
</reference>
<feature type="region of interest" description="Disordered" evidence="1">
    <location>
        <begin position="101"/>
        <end position="130"/>
    </location>
</feature>
<keyword evidence="3" id="KW-1185">Reference proteome</keyword>